<keyword evidence="3" id="KW-0378">Hydrolase</keyword>
<dbReference type="CDD" id="cd00303">
    <property type="entry name" value="retropepsin_like"/>
    <property type="match status" value="1"/>
</dbReference>
<dbReference type="InterPro" id="IPR003653">
    <property type="entry name" value="Peptidase_C48_C"/>
</dbReference>
<dbReference type="PANTHER" id="PTHR33067">
    <property type="entry name" value="RNA-DIRECTED DNA POLYMERASE-RELATED"/>
    <property type="match status" value="1"/>
</dbReference>
<dbReference type="SUPFAM" id="SSF54001">
    <property type="entry name" value="Cysteine proteinases"/>
    <property type="match status" value="1"/>
</dbReference>
<evidence type="ECO:0000256" key="2">
    <source>
        <dbReference type="ARBA" id="ARBA00022670"/>
    </source>
</evidence>
<dbReference type="AlphaFoldDB" id="A0A0D3A8P3"/>
<dbReference type="HOGENOM" id="CLU_306220_0_0_1"/>
<accession>A0A0D3A8P3</accession>
<sequence>MGMMMQQLLQAMQIHGNALNQFSTDVNTRMDNFFTELNTKYDDVSNHIKRIDVQLVQTAESVKRQQGILPGKSAMNPRVEHCNAAELRLTAPDELAETPPVRVYVPKVPYPIPPIHLMDLISVEQLAGFRKMVRRLPQNISFEHAWEIRQLHMFFKKCRESQEDIKALFTEALTPSLKEALCDSGSSVNLISKAILDELSIVDVEPSLVTLTFANSSMTVPYGTIRNLPVQVGNCILHTKFQVVDMSKDHEMPLIFERSFMATVGAVVDMPNKRVSFSNINKKVFYKALPTSSQIRYASCISVVSGEQLDIVPKKELGKKGEIKEVLDGDPHTDTKKLSRNAKVNEKFQKKRVKGDPMMTLIPRLCDEKSIEYEVKCKDTSKPFSKVRVILTHEPKEKGEAAVKGFQASDLNQALGGRQPTGGSNGTTCPLKRAVVPGDHLTIEHPEFSWSARSTQGCCEVSLEEGFRRLLTRFFLLMTLAVAKDTHVDLELPDISHLILQKFSANQVTLVSYVQICAKRSERKGSTQPLTRYCCRNSVRMENKQIKGATARLPMNCARAGVENQNHQWHSETSCITSFFVTSPYQSGVALDGRSENSAICVTEVYLTPPKPTLEPGNMCALFIVVKVSIGTNAGRKSLAEDKGPDVPADVPAAVPAYASSSEDKAPEPSLVLLDKNQSTVSDLQKEDARYLEKRDAALALCRAKTRPVIISNRKLYPGYNPFAPIDKKRLKELADWLKTCPHYRTALDKKPCKSRTWWYQILRTSLEWLEDCVSHLHIDAWINVLRKRYGANPQHFKSERMCFLDHLFAQQWRFNFKDFKDSEPDQNGLGRRLPCVIIMQALYHHFANQTSICSSISPEELDVVMEPFLYRVPYLLVECASSDEVRAQYSLEPFRNERLTNIPPARAGDCGVYTLKYIECHALGIEFSKKYFAKPNRKSIRDKMVVDIFQELPNVHEFENKDMDDIL</sequence>
<evidence type="ECO:0000313" key="5">
    <source>
        <dbReference type="EnsemblPlants" id="Bo1g067320.1"/>
    </source>
</evidence>
<dbReference type="EnsemblPlants" id="Bo1g067320.1">
    <property type="protein sequence ID" value="Bo1g067320.1"/>
    <property type="gene ID" value="Bo1g067320"/>
</dbReference>
<reference evidence="5 6" key="1">
    <citation type="journal article" date="2014" name="Genome Biol.">
        <title>Transcriptome and methylome profiling reveals relics of genome dominance in the mesopolyploid Brassica oleracea.</title>
        <authorList>
            <person name="Parkin I.A."/>
            <person name="Koh C."/>
            <person name="Tang H."/>
            <person name="Robinson S.J."/>
            <person name="Kagale S."/>
            <person name="Clarke W.E."/>
            <person name="Town C.D."/>
            <person name="Nixon J."/>
            <person name="Krishnakumar V."/>
            <person name="Bidwell S.L."/>
            <person name="Denoeud F."/>
            <person name="Belcram H."/>
            <person name="Links M.G."/>
            <person name="Just J."/>
            <person name="Clarke C."/>
            <person name="Bender T."/>
            <person name="Huebert T."/>
            <person name="Mason A.S."/>
            <person name="Pires J.C."/>
            <person name="Barker G."/>
            <person name="Moore J."/>
            <person name="Walley P.G."/>
            <person name="Manoli S."/>
            <person name="Batley J."/>
            <person name="Edwards D."/>
            <person name="Nelson M.N."/>
            <person name="Wang X."/>
            <person name="Paterson A.H."/>
            <person name="King G."/>
            <person name="Bancroft I."/>
            <person name="Chalhoub B."/>
            <person name="Sharpe A.G."/>
        </authorList>
    </citation>
    <scope>NUCLEOTIDE SEQUENCE</scope>
    <source>
        <strain evidence="5 6">cv. TO1000</strain>
    </source>
</reference>
<evidence type="ECO:0000256" key="1">
    <source>
        <dbReference type="ARBA" id="ARBA00005234"/>
    </source>
</evidence>
<comment type="similarity">
    <text evidence="1">Belongs to the peptidase C48 family.</text>
</comment>
<dbReference type="Proteomes" id="UP000032141">
    <property type="component" value="Chromosome C1"/>
</dbReference>
<dbReference type="eggNOG" id="KOG0017">
    <property type="taxonomic scope" value="Eukaryota"/>
</dbReference>
<dbReference type="GO" id="GO:0006508">
    <property type="term" value="P:proteolysis"/>
    <property type="evidence" value="ECO:0007669"/>
    <property type="project" value="UniProtKB-KW"/>
</dbReference>
<dbReference type="Pfam" id="PF02902">
    <property type="entry name" value="Peptidase_C48"/>
    <property type="match status" value="1"/>
</dbReference>
<name>A0A0D3A8P3_BRAOL</name>
<dbReference type="GO" id="GO:0008234">
    <property type="term" value="F:cysteine-type peptidase activity"/>
    <property type="evidence" value="ECO:0007669"/>
    <property type="project" value="InterPro"/>
</dbReference>
<evidence type="ECO:0000256" key="3">
    <source>
        <dbReference type="ARBA" id="ARBA00022801"/>
    </source>
</evidence>
<dbReference type="InterPro" id="IPR038765">
    <property type="entry name" value="Papain-like_cys_pep_sf"/>
</dbReference>
<keyword evidence="6" id="KW-1185">Reference proteome</keyword>
<proteinExistence type="inferred from homology"/>
<protein>
    <recommendedName>
        <fullName evidence="4">Ubiquitin-like protease family profile domain-containing protein</fullName>
    </recommendedName>
</protein>
<dbReference type="Gramene" id="Bo1g067320.1">
    <property type="protein sequence ID" value="Bo1g067320.1"/>
    <property type="gene ID" value="Bo1g067320"/>
</dbReference>
<reference evidence="5" key="2">
    <citation type="submission" date="2015-03" db="UniProtKB">
        <authorList>
            <consortium name="EnsemblPlants"/>
        </authorList>
    </citation>
    <scope>IDENTIFICATION</scope>
</reference>
<dbReference type="Gene3D" id="2.40.70.10">
    <property type="entry name" value="Acid Proteases"/>
    <property type="match status" value="1"/>
</dbReference>
<organism evidence="5 6">
    <name type="scientific">Brassica oleracea var. oleracea</name>
    <dbReference type="NCBI Taxonomy" id="109376"/>
    <lineage>
        <taxon>Eukaryota</taxon>
        <taxon>Viridiplantae</taxon>
        <taxon>Streptophyta</taxon>
        <taxon>Embryophyta</taxon>
        <taxon>Tracheophyta</taxon>
        <taxon>Spermatophyta</taxon>
        <taxon>Magnoliopsida</taxon>
        <taxon>eudicotyledons</taxon>
        <taxon>Gunneridae</taxon>
        <taxon>Pentapetalae</taxon>
        <taxon>rosids</taxon>
        <taxon>malvids</taxon>
        <taxon>Brassicales</taxon>
        <taxon>Brassicaceae</taxon>
        <taxon>Brassiceae</taxon>
        <taxon>Brassica</taxon>
    </lineage>
</organism>
<evidence type="ECO:0000259" key="4">
    <source>
        <dbReference type="Pfam" id="PF02902"/>
    </source>
</evidence>
<feature type="domain" description="Ubiquitin-like protease family profile" evidence="4">
    <location>
        <begin position="866"/>
        <end position="953"/>
    </location>
</feature>
<keyword evidence="2" id="KW-0645">Protease</keyword>
<dbReference type="InterPro" id="IPR021109">
    <property type="entry name" value="Peptidase_aspartic_dom_sf"/>
</dbReference>
<evidence type="ECO:0000313" key="6">
    <source>
        <dbReference type="Proteomes" id="UP000032141"/>
    </source>
</evidence>
<dbReference type="PANTHER" id="PTHR33067:SF31">
    <property type="entry name" value="RNA-DIRECTED DNA POLYMERASE"/>
    <property type="match status" value="1"/>
</dbReference>